<dbReference type="InterPro" id="IPR013830">
    <property type="entry name" value="SGNH_hydro"/>
</dbReference>
<dbReference type="InterPro" id="IPR036514">
    <property type="entry name" value="SGNH_hydro_sf"/>
</dbReference>
<sequence length="253" mass="26691">MLSMNFVRLSFALLFAFATGACSSDSSTDATTAQSKSATAKGPGLQQRSSAGKSVLFFGNSLTAGYGVEPEEAFPALVGKKIDSLALGYEVINAGLSGETTAGGRSRVGWVLRQPVDVFVLELGGNDGLRGLPLTDTRRNLQAIIDTVRRRSPNAQIVLAGMQIPPNLGASYAADFKALYREIADKNELVLIPFLLEGVGGNRRLNQPDGIHPTPAGHRILARTVWTVLQPLLEAQASAQQAADSAALVTQEG</sequence>
<feature type="compositionally biased region" description="Low complexity" evidence="1">
    <location>
        <begin position="28"/>
        <end position="42"/>
    </location>
</feature>
<dbReference type="PANTHER" id="PTHR30383">
    <property type="entry name" value="THIOESTERASE 1/PROTEASE 1/LYSOPHOSPHOLIPASE L1"/>
    <property type="match status" value="1"/>
</dbReference>
<evidence type="ECO:0000256" key="2">
    <source>
        <dbReference type="SAM" id="SignalP"/>
    </source>
</evidence>
<dbReference type="EMBL" id="FOXS01000001">
    <property type="protein sequence ID" value="SFP73699.1"/>
    <property type="molecule type" value="Genomic_DNA"/>
</dbReference>
<dbReference type="Proteomes" id="UP000199029">
    <property type="component" value="Unassembled WGS sequence"/>
</dbReference>
<name>A0A1I5SSI2_HYMAR</name>
<keyword evidence="2" id="KW-0732">Signal</keyword>
<feature type="region of interest" description="Disordered" evidence="1">
    <location>
        <begin position="28"/>
        <end position="47"/>
    </location>
</feature>
<evidence type="ECO:0000256" key="1">
    <source>
        <dbReference type="SAM" id="MobiDB-lite"/>
    </source>
</evidence>
<dbReference type="PANTHER" id="PTHR30383:SF5">
    <property type="entry name" value="SGNH HYDROLASE-TYPE ESTERASE DOMAIN-CONTAINING PROTEIN"/>
    <property type="match status" value="1"/>
</dbReference>
<reference evidence="5" key="1">
    <citation type="submission" date="2016-10" db="EMBL/GenBank/DDBJ databases">
        <authorList>
            <person name="Varghese N."/>
            <person name="Submissions S."/>
        </authorList>
    </citation>
    <scope>NUCLEOTIDE SEQUENCE [LARGE SCALE GENOMIC DNA]</scope>
    <source>
        <strain evidence="5">OR362-8,ATCC BAA-1266,JCM 13504</strain>
    </source>
</reference>
<accession>A0A1I5SSI2</accession>
<keyword evidence="5" id="KW-1185">Reference proteome</keyword>
<dbReference type="SUPFAM" id="SSF52266">
    <property type="entry name" value="SGNH hydrolase"/>
    <property type="match status" value="1"/>
</dbReference>
<dbReference type="GO" id="GO:0004622">
    <property type="term" value="F:phosphatidylcholine lysophospholipase activity"/>
    <property type="evidence" value="ECO:0007669"/>
    <property type="project" value="TreeGrafter"/>
</dbReference>
<protein>
    <submittedName>
        <fullName evidence="4">Acyl-CoA thioesterase-1</fullName>
    </submittedName>
</protein>
<feature type="signal peptide" evidence="2">
    <location>
        <begin position="1"/>
        <end position="23"/>
    </location>
</feature>
<evidence type="ECO:0000313" key="4">
    <source>
        <dbReference type="EMBL" id="SFP73699.1"/>
    </source>
</evidence>
<evidence type="ECO:0000259" key="3">
    <source>
        <dbReference type="Pfam" id="PF13472"/>
    </source>
</evidence>
<organism evidence="4 5">
    <name type="scientific">Hymenobacter arizonensis</name>
    <name type="common">Siccationidurans arizonensis</name>
    <dbReference type="NCBI Taxonomy" id="1227077"/>
    <lineage>
        <taxon>Bacteria</taxon>
        <taxon>Pseudomonadati</taxon>
        <taxon>Bacteroidota</taxon>
        <taxon>Cytophagia</taxon>
        <taxon>Cytophagales</taxon>
        <taxon>Hymenobacteraceae</taxon>
        <taxon>Hymenobacter</taxon>
    </lineage>
</organism>
<dbReference type="STRING" id="1227077.SAMN04515668_0176"/>
<dbReference type="InterPro" id="IPR051532">
    <property type="entry name" value="Ester_Hydrolysis_Enzymes"/>
</dbReference>
<dbReference type="AlphaFoldDB" id="A0A1I5SSI2"/>
<evidence type="ECO:0000313" key="5">
    <source>
        <dbReference type="Proteomes" id="UP000199029"/>
    </source>
</evidence>
<proteinExistence type="predicted"/>
<feature type="domain" description="SGNH hydrolase-type esterase" evidence="3">
    <location>
        <begin position="57"/>
        <end position="220"/>
    </location>
</feature>
<dbReference type="Gene3D" id="3.40.50.1110">
    <property type="entry name" value="SGNH hydrolase"/>
    <property type="match status" value="1"/>
</dbReference>
<dbReference type="CDD" id="cd01822">
    <property type="entry name" value="Lysophospholipase_L1_like"/>
    <property type="match status" value="1"/>
</dbReference>
<dbReference type="Pfam" id="PF13472">
    <property type="entry name" value="Lipase_GDSL_2"/>
    <property type="match status" value="1"/>
</dbReference>
<feature type="chain" id="PRO_5011688057" evidence="2">
    <location>
        <begin position="24"/>
        <end position="253"/>
    </location>
</feature>
<gene>
    <name evidence="4" type="ORF">SAMN04515668_0176</name>
</gene>